<sequence>MLPAERVTYFGYYEGLDPKLLRLGSMVLDYANPRHKCPYYHGEVPNMFEPPVIATADERPYCSMSEKRTSSFGGDIGLGHLLLVESSRSKLSSRLVVGTQGSKVELINPLEFFSQMLQEDGVRKWLEVVLTVASGLQKTWKNAFASPKIWLLTGVYLIEDATCLAVSSKSSSAGLSTDVVIPDLAGIAALLNTNIHAKVSLTNDTEGYVETKILGRRVWAAQWQQISASYVLTQKQEWNVRSRGMRLKLLDRFSVGTERGEADKVEMVDLKLDLTFATENDSRCGDNGQDEKMWHQFEEEFNELMEELEE</sequence>
<accession>A0ACC3Z9G4</accession>
<dbReference type="EMBL" id="VUJX02000002">
    <property type="protein sequence ID" value="KAL0940722.1"/>
    <property type="molecule type" value="Genomic_DNA"/>
</dbReference>
<dbReference type="Proteomes" id="UP000805649">
    <property type="component" value="Unassembled WGS sequence"/>
</dbReference>
<comment type="caution">
    <text evidence="1">The sequence shown here is derived from an EMBL/GenBank/DDBJ whole genome shotgun (WGS) entry which is preliminary data.</text>
</comment>
<organism evidence="1 2">
    <name type="scientific">Colletotrichum truncatum</name>
    <name type="common">Anthracnose fungus</name>
    <name type="synonym">Colletotrichum capsici</name>
    <dbReference type="NCBI Taxonomy" id="5467"/>
    <lineage>
        <taxon>Eukaryota</taxon>
        <taxon>Fungi</taxon>
        <taxon>Dikarya</taxon>
        <taxon>Ascomycota</taxon>
        <taxon>Pezizomycotina</taxon>
        <taxon>Sordariomycetes</taxon>
        <taxon>Hypocreomycetidae</taxon>
        <taxon>Glomerellales</taxon>
        <taxon>Glomerellaceae</taxon>
        <taxon>Colletotrichum</taxon>
        <taxon>Colletotrichum truncatum species complex</taxon>
    </lineage>
</organism>
<name>A0ACC3Z9G4_COLTU</name>
<reference evidence="1 2" key="1">
    <citation type="journal article" date="2020" name="Phytopathology">
        <title>Genome Sequence Resources of Colletotrichum truncatum, C. plurivorum, C. musicola, and C. sojae: Four Species Pathogenic to Soybean (Glycine max).</title>
        <authorList>
            <person name="Rogerio F."/>
            <person name="Boufleur T.R."/>
            <person name="Ciampi-Guillardi M."/>
            <person name="Sukno S.A."/>
            <person name="Thon M.R."/>
            <person name="Massola Junior N.S."/>
            <person name="Baroncelli R."/>
        </authorList>
    </citation>
    <scope>NUCLEOTIDE SEQUENCE [LARGE SCALE GENOMIC DNA]</scope>
    <source>
        <strain evidence="1 2">CMES1059</strain>
    </source>
</reference>
<gene>
    <name evidence="1" type="ORF">CTRU02_203484</name>
</gene>
<protein>
    <submittedName>
        <fullName evidence="1">Uncharacterized protein</fullName>
    </submittedName>
</protein>
<evidence type="ECO:0000313" key="1">
    <source>
        <dbReference type="EMBL" id="KAL0940722.1"/>
    </source>
</evidence>
<evidence type="ECO:0000313" key="2">
    <source>
        <dbReference type="Proteomes" id="UP000805649"/>
    </source>
</evidence>
<keyword evidence="2" id="KW-1185">Reference proteome</keyword>
<proteinExistence type="predicted"/>